<comment type="similarity">
    <text evidence="2">Belongs to the CPA3 antiporters (TC 2.A.63) subunit F family.</text>
</comment>
<evidence type="ECO:0000256" key="2">
    <source>
        <dbReference type="ARBA" id="ARBA00009212"/>
    </source>
</evidence>
<dbReference type="PANTHER" id="PTHR34702:SF1">
    <property type="entry name" value="NA(+)_H(+) ANTIPORTER SUBUNIT F"/>
    <property type="match status" value="1"/>
</dbReference>
<dbReference type="RefSeq" id="WP_307903591.1">
    <property type="nucleotide sequence ID" value="NZ_AP027059.1"/>
</dbReference>
<evidence type="ECO:0000256" key="7">
    <source>
        <dbReference type="ARBA" id="ARBA00023136"/>
    </source>
</evidence>
<name>A0AAU9D443_9FUSO</name>
<keyword evidence="4" id="KW-1003">Cell membrane</keyword>
<dbReference type="GO" id="GO:0005886">
    <property type="term" value="C:plasma membrane"/>
    <property type="evidence" value="ECO:0007669"/>
    <property type="project" value="UniProtKB-SubCell"/>
</dbReference>
<sequence>MINLVVFSLLGIGVFFSILRVILGPSVPDRVVGVDTLNVIITGAIVFLAHIFRNSLYLDIALVYGILAFVETVLMARYLEGRK</sequence>
<organism evidence="9 10">
    <name type="scientific">Haliovirga abyssi</name>
    <dbReference type="NCBI Taxonomy" id="2996794"/>
    <lineage>
        <taxon>Bacteria</taxon>
        <taxon>Fusobacteriati</taxon>
        <taxon>Fusobacteriota</taxon>
        <taxon>Fusobacteriia</taxon>
        <taxon>Fusobacteriales</taxon>
        <taxon>Haliovirgaceae</taxon>
        <taxon>Haliovirga</taxon>
    </lineage>
</organism>
<proteinExistence type="inferred from homology"/>
<evidence type="ECO:0000256" key="5">
    <source>
        <dbReference type="ARBA" id="ARBA00022692"/>
    </source>
</evidence>
<evidence type="ECO:0000313" key="10">
    <source>
        <dbReference type="Proteomes" id="UP001321582"/>
    </source>
</evidence>
<dbReference type="EMBL" id="AP027059">
    <property type="protein sequence ID" value="BDU50734.1"/>
    <property type="molecule type" value="Genomic_DNA"/>
</dbReference>
<evidence type="ECO:0000313" key="9">
    <source>
        <dbReference type="EMBL" id="BDU50734.1"/>
    </source>
</evidence>
<accession>A0AAU9D443</accession>
<feature type="transmembrane region" description="Helical" evidence="8">
    <location>
        <begin position="6"/>
        <end position="23"/>
    </location>
</feature>
<dbReference type="KEGG" id="haby:HLVA_13030"/>
<dbReference type="Pfam" id="PF04066">
    <property type="entry name" value="MrpF_PhaF"/>
    <property type="match status" value="1"/>
</dbReference>
<evidence type="ECO:0000256" key="4">
    <source>
        <dbReference type="ARBA" id="ARBA00022475"/>
    </source>
</evidence>
<reference evidence="9 10" key="1">
    <citation type="submission" date="2022-11" db="EMBL/GenBank/DDBJ databases">
        <title>Haliovirga abyssi gen. nov., sp. nov., a mesophilic fermentative bacterium isolated from the Iheya North hydrothermal field and the proposal of Haliovirgaceae fam. nov.</title>
        <authorList>
            <person name="Miyazaki U."/>
            <person name="Tame A."/>
            <person name="Miyazaki J."/>
            <person name="Takai K."/>
            <person name="Sawayama S."/>
            <person name="Kitajima M."/>
            <person name="Okamoto A."/>
            <person name="Nakagawa S."/>
        </authorList>
    </citation>
    <scope>NUCLEOTIDE SEQUENCE [LARGE SCALE GENOMIC DNA]</scope>
    <source>
        <strain evidence="9 10">IC12</strain>
    </source>
</reference>
<keyword evidence="6 8" id="KW-1133">Transmembrane helix</keyword>
<comment type="subcellular location">
    <subcellularLocation>
        <location evidence="1">Cell membrane</location>
        <topology evidence="1">Multi-pass membrane protein</topology>
    </subcellularLocation>
</comment>
<dbReference type="AlphaFoldDB" id="A0AAU9D443"/>
<evidence type="ECO:0000256" key="1">
    <source>
        <dbReference type="ARBA" id="ARBA00004651"/>
    </source>
</evidence>
<keyword evidence="10" id="KW-1185">Reference proteome</keyword>
<feature type="transmembrane region" description="Helical" evidence="8">
    <location>
        <begin position="35"/>
        <end position="52"/>
    </location>
</feature>
<protein>
    <submittedName>
        <fullName evidence="9">Cation:proton antiporter</fullName>
    </submittedName>
</protein>
<dbReference type="Proteomes" id="UP001321582">
    <property type="component" value="Chromosome"/>
</dbReference>
<evidence type="ECO:0000256" key="8">
    <source>
        <dbReference type="SAM" id="Phobius"/>
    </source>
</evidence>
<dbReference type="PANTHER" id="PTHR34702">
    <property type="entry name" value="NA(+)/H(+) ANTIPORTER SUBUNIT F1"/>
    <property type="match status" value="1"/>
</dbReference>
<keyword evidence="5 8" id="KW-0812">Transmembrane</keyword>
<evidence type="ECO:0000256" key="6">
    <source>
        <dbReference type="ARBA" id="ARBA00022989"/>
    </source>
</evidence>
<gene>
    <name evidence="9" type="ORF">HLVA_13030</name>
</gene>
<keyword evidence="7 8" id="KW-0472">Membrane</keyword>
<feature type="transmembrane region" description="Helical" evidence="8">
    <location>
        <begin position="58"/>
        <end position="79"/>
    </location>
</feature>
<dbReference type="InterPro" id="IPR007208">
    <property type="entry name" value="MrpF/PhaF-like"/>
</dbReference>
<dbReference type="GO" id="GO:0015385">
    <property type="term" value="F:sodium:proton antiporter activity"/>
    <property type="evidence" value="ECO:0007669"/>
    <property type="project" value="TreeGrafter"/>
</dbReference>
<keyword evidence="3" id="KW-0813">Transport</keyword>
<dbReference type="NCBIfam" id="NF009246">
    <property type="entry name" value="PRK12599.1-5"/>
    <property type="match status" value="1"/>
</dbReference>
<evidence type="ECO:0000256" key="3">
    <source>
        <dbReference type="ARBA" id="ARBA00022448"/>
    </source>
</evidence>